<protein>
    <submittedName>
        <fullName evidence="2">Uncharacterized protein</fullName>
    </submittedName>
</protein>
<dbReference type="OrthoDB" id="3797690at2759"/>
<dbReference type="EMBL" id="QWIT01000031">
    <property type="protein sequence ID" value="RMZ34012.1"/>
    <property type="molecule type" value="Genomic_DNA"/>
</dbReference>
<organism evidence="2 3">
    <name type="scientific">Hortaea werneckii</name>
    <name type="common">Black yeast</name>
    <name type="synonym">Cladosporium werneckii</name>
    <dbReference type="NCBI Taxonomy" id="91943"/>
    <lineage>
        <taxon>Eukaryota</taxon>
        <taxon>Fungi</taxon>
        <taxon>Dikarya</taxon>
        <taxon>Ascomycota</taxon>
        <taxon>Pezizomycotina</taxon>
        <taxon>Dothideomycetes</taxon>
        <taxon>Dothideomycetidae</taxon>
        <taxon>Mycosphaerellales</taxon>
        <taxon>Teratosphaeriaceae</taxon>
        <taxon>Hortaea</taxon>
    </lineage>
</organism>
<evidence type="ECO:0000256" key="1">
    <source>
        <dbReference type="SAM" id="MobiDB-lite"/>
    </source>
</evidence>
<accession>A0A3M7J8R2</accession>
<name>A0A3M7J8R2_HORWE</name>
<feature type="region of interest" description="Disordered" evidence="1">
    <location>
        <begin position="333"/>
        <end position="377"/>
    </location>
</feature>
<sequence length="602" mass="69315">MPVTWTEILEGCPRRLRDRLKSNQATGQSKRMAYSNFVYPSVGNWESTDSIYDNAYNVRTPHSCNDGQVTGHVIPVAPKAGDSFFVTEYIVELQTMKLFIDSVNSRELPDGSYYDLPPIYCDFMMAALNRKTSQEFLPKDVPQRSELTASRSPIDRILEAHGSTYNWKVFVILERQINGFKESMWQYHQPRDQDYATEENEDPTQSSKARKNIRTTINVFSYLNVPDVHDKMVTVLNDIREELVRADRTWIADPDPNHTTTGIVEHWDIWLERHFSKMIDIGYNFVNRNVGELRDFWLGQPDSEEKKRVLLDCAALAGQTNLKVCSPFMTGRIAPPPRATTPIDPTLQSRPPPAKRRFPVRSYGPGSAPDIKQRTTSRDALDNLARTSAASQTLEAQDHRQLLRTVQKWENCSMWEDGREVEPDPTWGFYLMVTDYSQNAKDRLDGAVKSLLHVQHRKLGADADPPDVYADELYRRLKFDVVEDKEALEGASDDRVRECFRAHVRGLELSDEDDDYPPPPRNYACLVLDGSKADMLVNLVHHDERLKAIRTFKTCRLKAIDIFWQRPEMTRSSYRGAREIAISDLPRMYSLLENMELDRVEV</sequence>
<comment type="caution">
    <text evidence="2">The sequence shown here is derived from an EMBL/GenBank/DDBJ whole genome shotgun (WGS) entry which is preliminary data.</text>
</comment>
<evidence type="ECO:0000313" key="2">
    <source>
        <dbReference type="EMBL" id="RMZ34012.1"/>
    </source>
</evidence>
<dbReference type="VEuPathDB" id="FungiDB:BTJ68_08106"/>
<proteinExistence type="predicted"/>
<dbReference type="Proteomes" id="UP000281677">
    <property type="component" value="Unassembled WGS sequence"/>
</dbReference>
<reference evidence="2 3" key="1">
    <citation type="journal article" date="2018" name="BMC Genomics">
        <title>Genomic evidence for intraspecific hybridization in a clonal and extremely halotolerant yeast.</title>
        <authorList>
            <person name="Gostincar C."/>
            <person name="Stajich J.E."/>
            <person name="Zupancic J."/>
            <person name="Zalar P."/>
            <person name="Gunde-Cimerman N."/>
        </authorList>
    </citation>
    <scope>NUCLEOTIDE SEQUENCE [LARGE SCALE GENOMIC DNA]</scope>
    <source>
        <strain evidence="2 3">EXF-120</strain>
    </source>
</reference>
<evidence type="ECO:0000313" key="3">
    <source>
        <dbReference type="Proteomes" id="UP000281677"/>
    </source>
</evidence>
<gene>
    <name evidence="2" type="ORF">D0859_01825</name>
</gene>
<dbReference type="AlphaFoldDB" id="A0A3M7J8R2"/>